<organism evidence="1">
    <name type="scientific">marine sediment metagenome</name>
    <dbReference type="NCBI Taxonomy" id="412755"/>
    <lineage>
        <taxon>unclassified sequences</taxon>
        <taxon>metagenomes</taxon>
        <taxon>ecological metagenomes</taxon>
    </lineage>
</organism>
<proteinExistence type="predicted"/>
<reference evidence="1" key="1">
    <citation type="journal article" date="2014" name="Front. Microbiol.">
        <title>High frequency of phylogenetically diverse reductive dehalogenase-homologous genes in deep subseafloor sedimentary metagenomes.</title>
        <authorList>
            <person name="Kawai M."/>
            <person name="Futagami T."/>
            <person name="Toyoda A."/>
            <person name="Takaki Y."/>
            <person name="Nishi S."/>
            <person name="Hori S."/>
            <person name="Arai W."/>
            <person name="Tsubouchi T."/>
            <person name="Morono Y."/>
            <person name="Uchiyama I."/>
            <person name="Ito T."/>
            <person name="Fujiyama A."/>
            <person name="Inagaki F."/>
            <person name="Takami H."/>
        </authorList>
    </citation>
    <scope>NUCLEOTIDE SEQUENCE</scope>
    <source>
        <strain evidence="1">Expedition CK06-06</strain>
    </source>
</reference>
<evidence type="ECO:0000313" key="1">
    <source>
        <dbReference type="EMBL" id="GAI66422.1"/>
    </source>
</evidence>
<gene>
    <name evidence="1" type="ORF">S12H4_05909</name>
</gene>
<accession>X1QD53</accession>
<dbReference type="EMBL" id="BARW01002011">
    <property type="protein sequence ID" value="GAI66422.1"/>
    <property type="molecule type" value="Genomic_DNA"/>
</dbReference>
<comment type="caution">
    <text evidence="1">The sequence shown here is derived from an EMBL/GenBank/DDBJ whole genome shotgun (WGS) entry which is preliminary data.</text>
</comment>
<dbReference type="AlphaFoldDB" id="X1QD53"/>
<sequence>MPIQDELATVIRKARYLPELLPLFHAQDLATGDNPIITLGSPTISPDLPILTDKLSAHPDATVLLKLKADKPTHKAETISLDVMGELTPLEFLATNSLSLVLNADAPVSDYKMYLGIWVIRPSIAQRILWGLPLTPQHEELSRKRGVRDSVVKGILPFPTSYQIERECMGFKRTYAEIVANVTSGQATQIVALSLPESSDEFLVLESITADSGAGLTLTDNAQIYVTRDDDTNYLKLPVFPMGSAYDFPAFIPALRKLEISYYADATLTNRYVRFTIGRYRLTDILCARFNLEATQEARESTLCGVVP</sequence>
<name>X1QD53_9ZZZZ</name>
<protein>
    <submittedName>
        <fullName evidence="1">Uncharacterized protein</fullName>
    </submittedName>
</protein>